<dbReference type="Proteomes" id="UP001589896">
    <property type="component" value="Unassembled WGS sequence"/>
</dbReference>
<dbReference type="Pfam" id="PF00501">
    <property type="entry name" value="AMP-binding"/>
    <property type="match status" value="1"/>
</dbReference>
<keyword evidence="4" id="KW-0808">Transferase</keyword>
<organism evidence="8 9">
    <name type="scientific">Lysobacter korlensis</name>
    <dbReference type="NCBI Taxonomy" id="553636"/>
    <lineage>
        <taxon>Bacteria</taxon>
        <taxon>Pseudomonadati</taxon>
        <taxon>Pseudomonadota</taxon>
        <taxon>Gammaproteobacteria</taxon>
        <taxon>Lysobacterales</taxon>
        <taxon>Lysobacteraceae</taxon>
        <taxon>Lysobacter</taxon>
    </lineage>
</organism>
<dbReference type="InterPro" id="IPR025110">
    <property type="entry name" value="AMP-bd_C"/>
</dbReference>
<dbReference type="EMBL" id="JBHLTG010000003">
    <property type="protein sequence ID" value="MFC0679114.1"/>
    <property type="molecule type" value="Genomic_DNA"/>
</dbReference>
<keyword evidence="9" id="KW-1185">Reference proteome</keyword>
<keyword evidence="2" id="KW-0596">Phosphopantetheine</keyword>
<evidence type="ECO:0000259" key="7">
    <source>
        <dbReference type="PROSITE" id="PS52004"/>
    </source>
</evidence>
<evidence type="ECO:0000256" key="1">
    <source>
        <dbReference type="ARBA" id="ARBA00005194"/>
    </source>
</evidence>
<dbReference type="RefSeq" id="WP_386669535.1">
    <property type="nucleotide sequence ID" value="NZ_JBHLTG010000003.1"/>
</dbReference>
<dbReference type="Gene3D" id="1.10.1240.100">
    <property type="match status" value="1"/>
</dbReference>
<comment type="pathway">
    <text evidence="1">Lipid metabolism; fatty acid biosynthesis.</text>
</comment>
<dbReference type="SUPFAM" id="SSF53901">
    <property type="entry name" value="Thiolase-like"/>
    <property type="match status" value="1"/>
</dbReference>
<dbReference type="InterPro" id="IPR009081">
    <property type="entry name" value="PP-bd_ACP"/>
</dbReference>
<dbReference type="SMART" id="SM00823">
    <property type="entry name" value="PKS_PP"/>
    <property type="match status" value="1"/>
</dbReference>
<dbReference type="InterPro" id="IPR045851">
    <property type="entry name" value="AMP-bd_C_sf"/>
</dbReference>
<dbReference type="Gene3D" id="3.30.300.30">
    <property type="match status" value="1"/>
</dbReference>
<dbReference type="InterPro" id="IPR016039">
    <property type="entry name" value="Thiolase-like"/>
</dbReference>
<dbReference type="PANTHER" id="PTHR45527">
    <property type="entry name" value="NONRIBOSOMAL PEPTIDE SYNTHETASE"/>
    <property type="match status" value="1"/>
</dbReference>
<name>A0ABV6RQ65_9GAMM</name>
<dbReference type="InterPro" id="IPR020841">
    <property type="entry name" value="PKS_Beta-ketoAc_synthase_dom"/>
</dbReference>
<dbReference type="InterPro" id="IPR018201">
    <property type="entry name" value="Ketoacyl_synth_AS"/>
</dbReference>
<dbReference type="SUPFAM" id="SSF56801">
    <property type="entry name" value="Acetyl-CoA synthetase-like"/>
    <property type="match status" value="1"/>
</dbReference>
<dbReference type="InterPro" id="IPR042099">
    <property type="entry name" value="ANL_N_sf"/>
</dbReference>
<evidence type="ECO:0000256" key="5">
    <source>
        <dbReference type="SAM" id="MobiDB-lite"/>
    </source>
</evidence>
<dbReference type="PROSITE" id="PS00606">
    <property type="entry name" value="KS3_1"/>
    <property type="match status" value="1"/>
</dbReference>
<dbReference type="CDD" id="cd17643">
    <property type="entry name" value="A_NRPS_Cytc1-like"/>
    <property type="match status" value="1"/>
</dbReference>
<dbReference type="Gene3D" id="1.10.1200.10">
    <property type="entry name" value="ACP-like"/>
    <property type="match status" value="1"/>
</dbReference>
<evidence type="ECO:0000256" key="3">
    <source>
        <dbReference type="ARBA" id="ARBA00022553"/>
    </source>
</evidence>
<dbReference type="InterPro" id="IPR020806">
    <property type="entry name" value="PKS_PP-bd"/>
</dbReference>
<dbReference type="Pfam" id="PF00109">
    <property type="entry name" value="ketoacyl-synt"/>
    <property type="match status" value="1"/>
</dbReference>
<comment type="caution">
    <text evidence="8">The sequence shown here is derived from an EMBL/GenBank/DDBJ whole genome shotgun (WGS) entry which is preliminary data.</text>
</comment>
<dbReference type="Pfam" id="PF16197">
    <property type="entry name" value="KAsynt_C_assoc"/>
    <property type="match status" value="1"/>
</dbReference>
<dbReference type="SUPFAM" id="SSF47336">
    <property type="entry name" value="ACP-like"/>
    <property type="match status" value="1"/>
</dbReference>
<dbReference type="CDD" id="cd00833">
    <property type="entry name" value="PKS"/>
    <property type="match status" value="1"/>
</dbReference>
<accession>A0ABV6RQ65</accession>
<dbReference type="Gene3D" id="3.40.47.10">
    <property type="match status" value="1"/>
</dbReference>
<evidence type="ECO:0000256" key="2">
    <source>
        <dbReference type="ARBA" id="ARBA00022450"/>
    </source>
</evidence>
<dbReference type="PANTHER" id="PTHR45527:SF14">
    <property type="entry name" value="PLIPASTATIN SYNTHASE SUBUNIT B"/>
    <property type="match status" value="1"/>
</dbReference>
<evidence type="ECO:0000256" key="4">
    <source>
        <dbReference type="ARBA" id="ARBA00022679"/>
    </source>
</evidence>
<dbReference type="PROSITE" id="PS50075">
    <property type="entry name" value="CARRIER"/>
    <property type="match status" value="1"/>
</dbReference>
<dbReference type="Pfam" id="PF02801">
    <property type="entry name" value="Ketoacyl-synt_C"/>
    <property type="match status" value="1"/>
</dbReference>
<feature type="domain" description="Ketosynthase family 3 (KS3)" evidence="7">
    <location>
        <begin position="639"/>
        <end position="1066"/>
    </location>
</feature>
<dbReference type="Pfam" id="PF13193">
    <property type="entry name" value="AMP-binding_C"/>
    <property type="match status" value="1"/>
</dbReference>
<keyword evidence="3" id="KW-0597">Phosphoprotein</keyword>
<feature type="region of interest" description="Disordered" evidence="5">
    <location>
        <begin position="516"/>
        <end position="539"/>
    </location>
</feature>
<sequence length="1147" mass="123723">MNTYASIYRPDAAAGRTNDVVTLFEDCARRRPDARAVSCGADSITYAELDRRANQLAHYLHDVGAGPGSVVALCMSRTIELIVGMLGIVKAGAAYQPQDLVYPRDRLAFMLEDAEVSAVLTLSGDRDAVPETDVPVICLDTDRERIEAASDRRPEVTRDPESLAYVIYTSGSTGKPKGCQITHANLISFFLAVDLAYDLRQDDVWTFFQSHAFDVSGLEIWGALTHGARLIVVPHAITRSPEEYRRLLIDEQVTIAAQTPTAFGQLMRTDEDAGAPAGYALRYVFLGGEAVELQALRPWFERYGDEQPKLVNMYGPTEATIYVTHRVITRADVEAGAGSVIGKALDNTFLRVLDDKLQPVPVGSEGELFIGGAGVTRGYLKRPELNVERFIHWRNPAQPDAAPEFLYRSGDLVRELPDGDLEYLGRIDFQVKIRGFRIELGEIEATLTRHPSVRSCVVIAREDRPGDKRLVAYVVPNGELPVTGELRSHLGKSLPEYMVPSAFVAMDVMPLTPNGKLDRKALPAPSRDRPELSTPFEPPADQLEQRLADAAGELLGIDRVGRHDNFFELGGDSVLATRLAERIRAMQAADATRVPVTLVFQNPSPAALAQVLRAGTVDTVQRARLPRGHRAGPEQAADDHAIAIIAMSGRFPGAADIETFWQNLCEGRESITVFGPDGLDPAVRGYERNHPGYVPARGVIDGVEEFDAAFFGFSPKEAELMDPQQRILLELCWECLERAGHVPDSAEVPIGVYVGMHHGTYFQKHIAPRADLLEKVGEFPITLLNEKDYIATQVAHKLNLTGPALNVQTACSTSLVAICQAVDSLRAGQCDMALAGGVSVTCPPRSGYIYQEGAMFAPDGHTRTFDANAKGTVFSDGAAIVLLKRLADARRDGDPVIALIRGGAVNNDGRAKGSFTGPSSDGQAAVIAMAHRNARVDARSISYVEAHGTATPLGDPIEIEGLTKAFRRSTDDTGFCRIGSVKSNVGHLVVAAGSAGLAKVALALAEKKIPASLHFGSPNPVIDFASSPFVVNDRLVEWTTTDGAPRRAGVSSFGVGGTNAHAVLEEAPAPAPSEPAHGPQLLVLSARTPTALAQSCTRLADHLVNHTDANLADVAWTLAAGRRAQGLPAPGVRGRRKCRRCDRSAAQ</sequence>
<dbReference type="InterPro" id="IPR014030">
    <property type="entry name" value="Ketoacyl_synth_N"/>
</dbReference>
<evidence type="ECO:0000259" key="6">
    <source>
        <dbReference type="PROSITE" id="PS50075"/>
    </source>
</evidence>
<feature type="domain" description="Carrier" evidence="6">
    <location>
        <begin position="538"/>
        <end position="616"/>
    </location>
</feature>
<evidence type="ECO:0000313" key="8">
    <source>
        <dbReference type="EMBL" id="MFC0679114.1"/>
    </source>
</evidence>
<dbReference type="NCBIfam" id="TIGR01733">
    <property type="entry name" value="AA-adenyl-dom"/>
    <property type="match status" value="1"/>
</dbReference>
<dbReference type="InterPro" id="IPR000873">
    <property type="entry name" value="AMP-dep_synth/lig_dom"/>
</dbReference>
<feature type="compositionally biased region" description="Basic and acidic residues" evidence="5">
    <location>
        <begin position="516"/>
        <end position="531"/>
    </location>
</feature>
<dbReference type="InterPro" id="IPR032821">
    <property type="entry name" value="PKS_assoc"/>
</dbReference>
<feature type="region of interest" description="Disordered" evidence="5">
    <location>
        <begin position="1127"/>
        <end position="1147"/>
    </location>
</feature>
<dbReference type="InterPro" id="IPR014031">
    <property type="entry name" value="Ketoacyl_synth_C"/>
</dbReference>
<evidence type="ECO:0000313" key="9">
    <source>
        <dbReference type="Proteomes" id="UP001589896"/>
    </source>
</evidence>
<proteinExistence type="predicted"/>
<dbReference type="PROSITE" id="PS00012">
    <property type="entry name" value="PHOSPHOPANTETHEINE"/>
    <property type="match status" value="1"/>
</dbReference>
<dbReference type="Gene3D" id="3.40.50.12780">
    <property type="entry name" value="N-terminal domain of ligase-like"/>
    <property type="match status" value="1"/>
</dbReference>
<dbReference type="InterPro" id="IPR010071">
    <property type="entry name" value="AA_adenyl_dom"/>
</dbReference>
<protein>
    <submittedName>
        <fullName evidence="8">Amino acid adenylation domain-containing protein</fullName>
    </submittedName>
</protein>
<dbReference type="PROSITE" id="PS52004">
    <property type="entry name" value="KS3_2"/>
    <property type="match status" value="1"/>
</dbReference>
<dbReference type="SMART" id="SM00825">
    <property type="entry name" value="PKS_KS"/>
    <property type="match status" value="1"/>
</dbReference>
<dbReference type="InterPro" id="IPR020845">
    <property type="entry name" value="AMP-binding_CS"/>
</dbReference>
<reference evidence="8 9" key="1">
    <citation type="submission" date="2024-09" db="EMBL/GenBank/DDBJ databases">
        <authorList>
            <person name="Sun Q."/>
            <person name="Mori K."/>
        </authorList>
    </citation>
    <scope>NUCLEOTIDE SEQUENCE [LARGE SCALE GENOMIC DNA]</scope>
    <source>
        <strain evidence="8 9">KCTC 23076</strain>
    </source>
</reference>
<gene>
    <name evidence="8" type="ORF">ACFFGH_14835</name>
</gene>
<dbReference type="Pfam" id="PF00550">
    <property type="entry name" value="PP-binding"/>
    <property type="match status" value="1"/>
</dbReference>
<dbReference type="InterPro" id="IPR006162">
    <property type="entry name" value="Ppantetheine_attach_site"/>
</dbReference>
<dbReference type="InterPro" id="IPR036736">
    <property type="entry name" value="ACP-like_sf"/>
</dbReference>
<dbReference type="PROSITE" id="PS00455">
    <property type="entry name" value="AMP_BINDING"/>
    <property type="match status" value="1"/>
</dbReference>